<name>A0A814J237_9BILA</name>
<dbReference type="Proteomes" id="UP000663860">
    <property type="component" value="Unassembled WGS sequence"/>
</dbReference>
<comment type="caution">
    <text evidence="2">The sequence shown here is derived from an EMBL/GenBank/DDBJ whole genome shotgun (WGS) entry which is preliminary data.</text>
</comment>
<proteinExistence type="predicted"/>
<dbReference type="AlphaFoldDB" id="A0A814J237"/>
<feature type="compositionally biased region" description="Low complexity" evidence="1">
    <location>
        <begin position="13"/>
        <end position="24"/>
    </location>
</feature>
<evidence type="ECO:0000313" key="2">
    <source>
        <dbReference type="EMBL" id="CAF1030172.1"/>
    </source>
</evidence>
<reference evidence="2" key="1">
    <citation type="submission" date="2021-02" db="EMBL/GenBank/DDBJ databases">
        <authorList>
            <person name="Nowell W R."/>
        </authorList>
    </citation>
    <scope>NUCLEOTIDE SEQUENCE</scope>
</reference>
<accession>A0A814J237</accession>
<evidence type="ECO:0000256" key="1">
    <source>
        <dbReference type="SAM" id="MobiDB-lite"/>
    </source>
</evidence>
<gene>
    <name evidence="2" type="ORF">IZO911_LOCUS19210</name>
</gene>
<feature type="region of interest" description="Disordered" evidence="1">
    <location>
        <begin position="1"/>
        <end position="24"/>
    </location>
</feature>
<protein>
    <submittedName>
        <fullName evidence="2">Uncharacterized protein</fullName>
    </submittedName>
</protein>
<feature type="compositionally biased region" description="Basic residues" evidence="1">
    <location>
        <begin position="1"/>
        <end position="10"/>
    </location>
</feature>
<organism evidence="2 3">
    <name type="scientific">Adineta steineri</name>
    <dbReference type="NCBI Taxonomy" id="433720"/>
    <lineage>
        <taxon>Eukaryota</taxon>
        <taxon>Metazoa</taxon>
        <taxon>Spiralia</taxon>
        <taxon>Gnathifera</taxon>
        <taxon>Rotifera</taxon>
        <taxon>Eurotatoria</taxon>
        <taxon>Bdelloidea</taxon>
        <taxon>Adinetida</taxon>
        <taxon>Adinetidae</taxon>
        <taxon>Adineta</taxon>
    </lineage>
</organism>
<evidence type="ECO:0000313" key="3">
    <source>
        <dbReference type="Proteomes" id="UP000663860"/>
    </source>
</evidence>
<sequence>MSSKKSKLKRPASPLSSSTSLSSSPDIRAGLFDCYNFLAPNEYSNKTFGLLAFLLRNSVGEINFSYIIDEAEKKSQRDHDKNGEEKLANEVVRLLKVEREKLTPNDVSIEKGLMLTRIISYIQENGQKFILLLSDIRMDMRLKMTDNLRNQPIAYPNDFRQREHDFDHRKNAQDIRRLFYFTHEELKNPPSLISLQNKVTEHLSYMIGCKMRYESKFRDTGIRECLDIINNSFMIVDQPHCGFNSATVYERRGPGEYGTKASVTIVSLLHDFMETHPNLIEIHPIRPSFLVSSDKYELANPEPMSWKICELQTSPHDKPQRILYAELSDIIIKQSNKNDKHVHFAQKLHSLQFKFDVQINLSEYRFSKIHQISLSSSLFAIANRNCQVPRLLTRVILNDIQRFSKTELPEIRTIIHFMERYFIYRIGVPPCAQTRTYLQEELEKAESERIKYPSLEERFTDFLTSYVHQIDFMAKHPVLSMMYTDRLFLGICNSDRVAEIVNQLSTMTSPVIAFRMNSFKINYSSIAEKSVIGRLIEPDSCAIRNNIYNHGKGTSEQLTLDTAKLSQELSKLVFIDNLVDARNIKVLSNFDDRTNVIENKSFDNFTKYYDPSIHNVSLCKESYKPLDDLFNIANGMSQSTISSGENNSKDSHLTITSTTTSGSVVRTTRAENISTNRISLLDINDNNNTILSQPNAALSQAQKYQIIADYVLSTPELLAEVLHKLNALNLASTTQSQSQHQLELQAQNQSAQSPAYMLFENHQSRSPTLYQNNQNAQSPAHMLFENHQSRSPTLYQNNQNAQSPAYRPFENHQSWSPILCHNNQNQSQIFYPILPAEPQVFSQSFQVQTPVNQQEQTQNIICPDEASIMITPNSSDNEDQSNPTRFGSTNVFNNITRSLSTDVNDLSLDQILSTIDDDFLPERPERLDTPLMTHFQSS</sequence>
<dbReference type="EMBL" id="CAJNOE010000190">
    <property type="protein sequence ID" value="CAF1030172.1"/>
    <property type="molecule type" value="Genomic_DNA"/>
</dbReference>